<comment type="subcellular location">
    <subcellularLocation>
        <location evidence="1">Cell membrane</location>
        <topology evidence="1">Multi-pass membrane protein</topology>
    </subcellularLocation>
</comment>
<dbReference type="InterPro" id="IPR036259">
    <property type="entry name" value="MFS_trans_sf"/>
</dbReference>
<dbReference type="InterPro" id="IPR020846">
    <property type="entry name" value="MFS_dom"/>
</dbReference>
<evidence type="ECO:0000256" key="2">
    <source>
        <dbReference type="ARBA" id="ARBA00022692"/>
    </source>
</evidence>
<evidence type="ECO:0000259" key="6">
    <source>
        <dbReference type="PROSITE" id="PS50850"/>
    </source>
</evidence>
<dbReference type="Proteomes" id="UP001589748">
    <property type="component" value="Unassembled WGS sequence"/>
</dbReference>
<evidence type="ECO:0000313" key="7">
    <source>
        <dbReference type="EMBL" id="MFB9377715.1"/>
    </source>
</evidence>
<dbReference type="InterPro" id="IPR051788">
    <property type="entry name" value="MFS_Transporter"/>
</dbReference>
<dbReference type="PROSITE" id="PS50850">
    <property type="entry name" value="MFS"/>
    <property type="match status" value="1"/>
</dbReference>
<feature type="transmembrane region" description="Helical" evidence="5">
    <location>
        <begin position="119"/>
        <end position="139"/>
    </location>
</feature>
<dbReference type="PANTHER" id="PTHR23514:SF13">
    <property type="entry name" value="INNER MEMBRANE PROTEIN YBJJ"/>
    <property type="match status" value="1"/>
</dbReference>
<feature type="domain" description="Major facilitator superfamily (MFS) profile" evidence="6">
    <location>
        <begin position="28"/>
        <end position="412"/>
    </location>
</feature>
<feature type="transmembrane region" description="Helical" evidence="5">
    <location>
        <begin position="27"/>
        <end position="47"/>
    </location>
</feature>
<dbReference type="Gene3D" id="1.20.1250.20">
    <property type="entry name" value="MFS general substrate transporter like domains"/>
    <property type="match status" value="2"/>
</dbReference>
<sequence>MSDPTPSAVPPFTSAGTQLVREPPVPVWVGAAFVMFFIRAFLFATWVSRGPEVRQALDVNTAVFGFITMAYGIGGLAAIAFAGRLVQRFGSREVALVSYAVGAAALALLGVAVAGGHPWLTSLLLVVLGAPIAIVDFVGNYEGARVEKVARRSVFSAINGAFGLGMLSAVALGGAVSSAAVGVTTHFALVAAFSVAASSAASLCLPRQARLAVPVAEPVQRREQARSVLRERRSLLICLIGFTFIMAELSAGTWVPIALTRTGFTEADAAYALSLFWVVVTVGRLLGGLLVDAVGRHGTVLVSASVTAAGVLIFMVAGLSDGGAVLYVGLVLWGAGMASGFPMAVASMGDDPAQASVRINMIITVVYISGVTVGPALGAVGEAFGIYIAFTIPVVLLVISAAISRVVHPTAAP</sequence>
<comment type="caution">
    <text evidence="7">The sequence shown here is derived from an EMBL/GenBank/DDBJ whole genome shotgun (WGS) entry which is preliminary data.</text>
</comment>
<reference evidence="7 8" key="1">
    <citation type="submission" date="2024-09" db="EMBL/GenBank/DDBJ databases">
        <authorList>
            <person name="Sun Q."/>
            <person name="Mori K."/>
        </authorList>
    </citation>
    <scope>NUCLEOTIDE SEQUENCE [LARGE SCALE GENOMIC DNA]</scope>
    <source>
        <strain evidence="7 8">TISTR 1856</strain>
    </source>
</reference>
<keyword evidence="2 5" id="KW-0812">Transmembrane</keyword>
<feature type="transmembrane region" description="Helical" evidence="5">
    <location>
        <begin position="94"/>
        <end position="113"/>
    </location>
</feature>
<gene>
    <name evidence="7" type="ORF">ACFFVI_12130</name>
</gene>
<dbReference type="InterPro" id="IPR011701">
    <property type="entry name" value="MFS"/>
</dbReference>
<keyword evidence="4 5" id="KW-0472">Membrane</keyword>
<evidence type="ECO:0000256" key="3">
    <source>
        <dbReference type="ARBA" id="ARBA00022989"/>
    </source>
</evidence>
<dbReference type="Pfam" id="PF07690">
    <property type="entry name" value="MFS_1"/>
    <property type="match status" value="1"/>
</dbReference>
<feature type="transmembrane region" description="Helical" evidence="5">
    <location>
        <begin position="384"/>
        <end position="407"/>
    </location>
</feature>
<feature type="transmembrane region" description="Helical" evidence="5">
    <location>
        <begin position="160"/>
        <end position="181"/>
    </location>
</feature>
<evidence type="ECO:0000256" key="4">
    <source>
        <dbReference type="ARBA" id="ARBA00023136"/>
    </source>
</evidence>
<organism evidence="7 8">
    <name type="scientific">Kineococcus gynurae</name>
    <dbReference type="NCBI Taxonomy" id="452979"/>
    <lineage>
        <taxon>Bacteria</taxon>
        <taxon>Bacillati</taxon>
        <taxon>Actinomycetota</taxon>
        <taxon>Actinomycetes</taxon>
        <taxon>Kineosporiales</taxon>
        <taxon>Kineosporiaceae</taxon>
        <taxon>Kineococcus</taxon>
    </lineage>
</organism>
<feature type="transmembrane region" description="Helical" evidence="5">
    <location>
        <begin position="59"/>
        <end position="82"/>
    </location>
</feature>
<name>A0ABV5LUF3_9ACTN</name>
<feature type="transmembrane region" description="Helical" evidence="5">
    <location>
        <begin position="324"/>
        <end position="345"/>
    </location>
</feature>
<dbReference type="PANTHER" id="PTHR23514">
    <property type="entry name" value="BYPASS OF STOP CODON PROTEIN 6"/>
    <property type="match status" value="1"/>
</dbReference>
<feature type="transmembrane region" description="Helical" evidence="5">
    <location>
        <begin position="298"/>
        <end position="318"/>
    </location>
</feature>
<evidence type="ECO:0000313" key="8">
    <source>
        <dbReference type="Proteomes" id="UP001589748"/>
    </source>
</evidence>
<dbReference type="RefSeq" id="WP_380137964.1">
    <property type="nucleotide sequence ID" value="NZ_JBHLUI010000008.1"/>
</dbReference>
<dbReference type="SUPFAM" id="SSF103473">
    <property type="entry name" value="MFS general substrate transporter"/>
    <property type="match status" value="1"/>
</dbReference>
<evidence type="ECO:0000256" key="5">
    <source>
        <dbReference type="SAM" id="Phobius"/>
    </source>
</evidence>
<feature type="transmembrane region" description="Helical" evidence="5">
    <location>
        <begin position="187"/>
        <end position="205"/>
    </location>
</feature>
<feature type="transmembrane region" description="Helical" evidence="5">
    <location>
        <begin position="269"/>
        <end position="291"/>
    </location>
</feature>
<keyword evidence="3 5" id="KW-1133">Transmembrane helix</keyword>
<protein>
    <submittedName>
        <fullName evidence="7">Sugar MFS transporter</fullName>
    </submittedName>
</protein>
<accession>A0ABV5LUF3</accession>
<feature type="transmembrane region" description="Helical" evidence="5">
    <location>
        <begin position="357"/>
        <end position="378"/>
    </location>
</feature>
<keyword evidence="8" id="KW-1185">Reference proteome</keyword>
<feature type="transmembrane region" description="Helical" evidence="5">
    <location>
        <begin position="235"/>
        <end position="257"/>
    </location>
</feature>
<proteinExistence type="predicted"/>
<evidence type="ECO:0000256" key="1">
    <source>
        <dbReference type="ARBA" id="ARBA00004651"/>
    </source>
</evidence>
<dbReference type="EMBL" id="JBHMDM010000007">
    <property type="protein sequence ID" value="MFB9377715.1"/>
    <property type="molecule type" value="Genomic_DNA"/>
</dbReference>